<protein>
    <recommendedName>
        <fullName evidence="3">Mug135-like C-terminal domain-containing protein</fullName>
    </recommendedName>
</protein>
<sequence length="267" mass="29148">MATADPIPIPDELLTHPAIKEHPAILQLHAAHGGIPADASDEQKEAALNFAHAVAQHAVVGDATLRRTDPSPRRTARVWRSQILGHRDSSVSPSQSPVRYRSRSRPPAVGTVKEEPGASSSSRGPGRRDVQVGNDDDEGLAGLENRLNAAVQQQHGWHDDLLKRYQRLEKKVGAGIERQNAMNTNRTNYYLSRPLVPVKNAKGENVPMELPALTSLRAIEQLNNAHVSSWIQYYTGSSVDVKPHAPVPANVRLALRTCIGIDTVLVQ</sequence>
<dbReference type="InterPro" id="IPR013902">
    <property type="entry name" value="Mug135-like_C"/>
</dbReference>
<gene>
    <name evidence="4" type="ORF">LOC62_05G007491</name>
</gene>
<evidence type="ECO:0000313" key="4">
    <source>
        <dbReference type="EMBL" id="WOO83974.1"/>
    </source>
</evidence>
<evidence type="ECO:0000259" key="3">
    <source>
        <dbReference type="Pfam" id="PF08593"/>
    </source>
</evidence>
<reference evidence="4" key="1">
    <citation type="submission" date="2023-10" db="EMBL/GenBank/DDBJ databases">
        <authorList>
            <person name="Noh H."/>
        </authorList>
    </citation>
    <scope>NUCLEOTIDE SEQUENCE</scope>
    <source>
        <strain evidence="4">DUCC4014</strain>
    </source>
</reference>
<feature type="compositionally biased region" description="Low complexity" evidence="2">
    <location>
        <begin position="90"/>
        <end position="99"/>
    </location>
</feature>
<dbReference type="Proteomes" id="UP000827549">
    <property type="component" value="Chromosome 5"/>
</dbReference>
<proteinExistence type="inferred from homology"/>
<evidence type="ECO:0000256" key="2">
    <source>
        <dbReference type="SAM" id="MobiDB-lite"/>
    </source>
</evidence>
<name>A0AAF0YFF2_9TREE</name>
<evidence type="ECO:0000313" key="5">
    <source>
        <dbReference type="Proteomes" id="UP000827549"/>
    </source>
</evidence>
<dbReference type="EMBL" id="CP086718">
    <property type="protein sequence ID" value="WOO83974.1"/>
    <property type="molecule type" value="Genomic_DNA"/>
</dbReference>
<organism evidence="4 5">
    <name type="scientific">Vanrija pseudolonga</name>
    <dbReference type="NCBI Taxonomy" id="143232"/>
    <lineage>
        <taxon>Eukaryota</taxon>
        <taxon>Fungi</taxon>
        <taxon>Dikarya</taxon>
        <taxon>Basidiomycota</taxon>
        <taxon>Agaricomycotina</taxon>
        <taxon>Tremellomycetes</taxon>
        <taxon>Trichosporonales</taxon>
        <taxon>Trichosporonaceae</taxon>
        <taxon>Vanrija</taxon>
    </lineage>
</organism>
<comment type="similarity">
    <text evidence="1">Belongs to the UPF0612 family.</text>
</comment>
<dbReference type="AlphaFoldDB" id="A0AAF0YFF2"/>
<feature type="domain" description="Mug135-like C-terminal" evidence="3">
    <location>
        <begin position="192"/>
        <end position="261"/>
    </location>
</feature>
<dbReference type="Pfam" id="PF08593">
    <property type="entry name" value="Mug135_C"/>
    <property type="match status" value="1"/>
</dbReference>
<feature type="region of interest" description="Disordered" evidence="2">
    <location>
        <begin position="82"/>
        <end position="140"/>
    </location>
</feature>
<evidence type="ECO:0000256" key="1">
    <source>
        <dbReference type="ARBA" id="ARBA00005788"/>
    </source>
</evidence>
<accession>A0AAF0YFF2</accession>
<keyword evidence="5" id="KW-1185">Reference proteome</keyword>
<dbReference type="GeneID" id="87810664"/>
<dbReference type="RefSeq" id="XP_062630000.1">
    <property type="nucleotide sequence ID" value="XM_062774016.1"/>
</dbReference>